<dbReference type="EMBL" id="JACSNQ010000020">
    <property type="protein sequence ID" value="MBM6775467.1"/>
    <property type="molecule type" value="Genomic_DNA"/>
</dbReference>
<gene>
    <name evidence="2" type="ORF">H9X80_07950</name>
</gene>
<evidence type="ECO:0000256" key="1">
    <source>
        <dbReference type="SAM" id="MobiDB-lite"/>
    </source>
</evidence>
<evidence type="ECO:0000313" key="3">
    <source>
        <dbReference type="Proteomes" id="UP000712527"/>
    </source>
</evidence>
<evidence type="ECO:0008006" key="4">
    <source>
        <dbReference type="Google" id="ProtNLM"/>
    </source>
</evidence>
<keyword evidence="3" id="KW-1185">Reference proteome</keyword>
<accession>A0ABS2F4H7</accession>
<comment type="caution">
    <text evidence="2">The sequence shown here is derived from an EMBL/GenBank/DDBJ whole genome shotgun (WGS) entry which is preliminary data.</text>
</comment>
<organism evidence="2 3">
    <name type="scientific">Olsenella profusa</name>
    <dbReference type="NCBI Taxonomy" id="138595"/>
    <lineage>
        <taxon>Bacteria</taxon>
        <taxon>Bacillati</taxon>
        <taxon>Actinomycetota</taxon>
        <taxon>Coriobacteriia</taxon>
        <taxon>Coriobacteriales</taxon>
        <taxon>Atopobiaceae</taxon>
        <taxon>Olsenella</taxon>
    </lineage>
</organism>
<name>A0ABS2F4H7_9ACTN</name>
<dbReference type="InterPro" id="IPR038570">
    <property type="entry name" value="HicA_sf"/>
</dbReference>
<sequence>MPLTYRQAVRLIRENGGRFTGHGREHDEFTMPWGTKVMVPRHRGDFSPGVEDSIRKRATGRQRS</sequence>
<feature type="region of interest" description="Disordered" evidence="1">
    <location>
        <begin position="41"/>
        <end position="64"/>
    </location>
</feature>
<dbReference type="RefSeq" id="WP_204793803.1">
    <property type="nucleotide sequence ID" value="NZ_JACSNQ010000020.1"/>
</dbReference>
<dbReference type="Gene3D" id="3.30.920.30">
    <property type="entry name" value="Hypothetical protein"/>
    <property type="match status" value="1"/>
</dbReference>
<protein>
    <recommendedName>
        <fullName evidence="4">Type II toxin-antitoxin system HicA family toxin</fullName>
    </recommendedName>
</protein>
<dbReference type="Proteomes" id="UP000712527">
    <property type="component" value="Unassembled WGS sequence"/>
</dbReference>
<evidence type="ECO:0000313" key="2">
    <source>
        <dbReference type="EMBL" id="MBM6775467.1"/>
    </source>
</evidence>
<proteinExistence type="predicted"/>
<reference evidence="2 3" key="1">
    <citation type="journal article" date="2021" name="Sci. Rep.">
        <title>The distribution of antibiotic resistance genes in chicken gut microbiota commensals.</title>
        <authorList>
            <person name="Juricova H."/>
            <person name="Matiasovicova J."/>
            <person name="Kubasova T."/>
            <person name="Cejkova D."/>
            <person name="Rychlik I."/>
        </authorList>
    </citation>
    <scope>NUCLEOTIDE SEQUENCE [LARGE SCALE GENOMIC DNA]</scope>
    <source>
        <strain evidence="2 3">An794</strain>
    </source>
</reference>